<proteinExistence type="predicted"/>
<evidence type="ECO:0000256" key="1">
    <source>
        <dbReference type="SAM" id="MobiDB-lite"/>
    </source>
</evidence>
<feature type="compositionally biased region" description="Basic and acidic residues" evidence="1">
    <location>
        <begin position="201"/>
        <end position="213"/>
    </location>
</feature>
<dbReference type="Proteomes" id="UP000321261">
    <property type="component" value="Unassembled WGS sequence"/>
</dbReference>
<dbReference type="AlphaFoldDB" id="A0A561T583"/>
<dbReference type="EMBL" id="VIWU01000001">
    <property type="protein sequence ID" value="TWF82277.1"/>
    <property type="molecule type" value="Genomic_DNA"/>
</dbReference>
<evidence type="ECO:0000313" key="3">
    <source>
        <dbReference type="Proteomes" id="UP000321261"/>
    </source>
</evidence>
<comment type="caution">
    <text evidence="2">The sequence shown here is derived from an EMBL/GenBank/DDBJ whole genome shotgun (WGS) entry which is preliminary data.</text>
</comment>
<evidence type="ECO:0000313" key="2">
    <source>
        <dbReference type="EMBL" id="TWF82277.1"/>
    </source>
</evidence>
<protein>
    <submittedName>
        <fullName evidence="2">Uncharacterized protein</fullName>
    </submittedName>
</protein>
<gene>
    <name evidence="2" type="ORF">FHX44_118226</name>
</gene>
<name>A0A561T583_9PSEU</name>
<feature type="region of interest" description="Disordered" evidence="1">
    <location>
        <begin position="120"/>
        <end position="285"/>
    </location>
</feature>
<sequence>MSARGRGSSARPDAAAEVIERAMSYLDERTARAEIQAETDDVDAVSERRDLLDDLATVLANVRVPAADVPARLRDLAPNDESYRRLTGVKLREVLERDHGIKVPSTGNRYPVDPLAIRSRVANGPQPVGPTMSSPRDARVRSVRCQRGRRDSPDLGAAEAWTGHLTQPNFPNYPQVDAVDGGPVGEVRNLTRSPRPNSGADRTRNRSAEDRAEPTVAPPEGREHGRGKRSGVPRASRADTARRVKGTRQLVGLSAARPTPTSPRGRCAATSPKAGSPATGSVPAW</sequence>
<accession>A0A561T583</accession>
<organism evidence="2 3">
    <name type="scientific">Pseudonocardia hierapolitana</name>
    <dbReference type="NCBI Taxonomy" id="1128676"/>
    <lineage>
        <taxon>Bacteria</taxon>
        <taxon>Bacillati</taxon>
        <taxon>Actinomycetota</taxon>
        <taxon>Actinomycetes</taxon>
        <taxon>Pseudonocardiales</taxon>
        <taxon>Pseudonocardiaceae</taxon>
        <taxon>Pseudonocardia</taxon>
    </lineage>
</organism>
<keyword evidence="3" id="KW-1185">Reference proteome</keyword>
<reference evidence="2 3" key="1">
    <citation type="submission" date="2019-06" db="EMBL/GenBank/DDBJ databases">
        <title>Sequencing the genomes of 1000 actinobacteria strains.</title>
        <authorList>
            <person name="Klenk H.-P."/>
        </authorList>
    </citation>
    <scope>NUCLEOTIDE SEQUENCE [LARGE SCALE GENOMIC DNA]</scope>
    <source>
        <strain evidence="2 3">DSM 45671</strain>
    </source>
</reference>